<reference evidence="1" key="1">
    <citation type="journal article" date="2020" name="Stud. Mycol.">
        <title>101 Dothideomycetes genomes: a test case for predicting lifestyles and emergence of pathogens.</title>
        <authorList>
            <person name="Haridas S."/>
            <person name="Albert R."/>
            <person name="Binder M."/>
            <person name="Bloem J."/>
            <person name="Labutti K."/>
            <person name="Salamov A."/>
            <person name="Andreopoulos B."/>
            <person name="Baker S."/>
            <person name="Barry K."/>
            <person name="Bills G."/>
            <person name="Bluhm B."/>
            <person name="Cannon C."/>
            <person name="Castanera R."/>
            <person name="Culley D."/>
            <person name="Daum C."/>
            <person name="Ezra D."/>
            <person name="Gonzalez J."/>
            <person name="Henrissat B."/>
            <person name="Kuo A."/>
            <person name="Liang C."/>
            <person name="Lipzen A."/>
            <person name="Lutzoni F."/>
            <person name="Magnuson J."/>
            <person name="Mondo S."/>
            <person name="Nolan M."/>
            <person name="Ohm R."/>
            <person name="Pangilinan J."/>
            <person name="Park H.-J."/>
            <person name="Ramirez L."/>
            <person name="Alfaro M."/>
            <person name="Sun H."/>
            <person name="Tritt A."/>
            <person name="Yoshinaga Y."/>
            <person name="Zwiers L.-H."/>
            <person name="Turgeon B."/>
            <person name="Goodwin S."/>
            <person name="Spatafora J."/>
            <person name="Crous P."/>
            <person name="Grigoriev I."/>
        </authorList>
    </citation>
    <scope>NUCLEOTIDE SEQUENCE</scope>
    <source>
        <strain evidence="1">CBS 207.26</strain>
    </source>
</reference>
<proteinExistence type="predicted"/>
<gene>
    <name evidence="1" type="ORF">K469DRAFT_686777</name>
</gene>
<protein>
    <submittedName>
        <fullName evidence="1">Uncharacterized protein</fullName>
    </submittedName>
</protein>
<name>A0A6A6EY29_9PEZI</name>
<sequence length="178" mass="19275">MRVLSAMRALDDVSGRVLHRVDFVASSAKMLYGSSTITLQILKELATCNALVLCGSNHDSKGGGAVWTWDAVIARLNGILDPDVVVAVDLEYWFYDAGFSCLYLGVGDESFWGRMTVVASSCKNRFDEPSMAVRKGSSNANGGRICSCLHAVLNLEVHRSSAIPYSRSSCVSTIDPKF</sequence>
<organism evidence="1 2">
    <name type="scientific">Zopfia rhizophila CBS 207.26</name>
    <dbReference type="NCBI Taxonomy" id="1314779"/>
    <lineage>
        <taxon>Eukaryota</taxon>
        <taxon>Fungi</taxon>
        <taxon>Dikarya</taxon>
        <taxon>Ascomycota</taxon>
        <taxon>Pezizomycotina</taxon>
        <taxon>Dothideomycetes</taxon>
        <taxon>Dothideomycetes incertae sedis</taxon>
        <taxon>Zopfiaceae</taxon>
        <taxon>Zopfia</taxon>
    </lineage>
</organism>
<keyword evidence="2" id="KW-1185">Reference proteome</keyword>
<evidence type="ECO:0000313" key="2">
    <source>
        <dbReference type="Proteomes" id="UP000800200"/>
    </source>
</evidence>
<dbReference type="EMBL" id="ML994611">
    <property type="protein sequence ID" value="KAF2194826.1"/>
    <property type="molecule type" value="Genomic_DNA"/>
</dbReference>
<accession>A0A6A6EY29</accession>
<dbReference type="Proteomes" id="UP000800200">
    <property type="component" value="Unassembled WGS sequence"/>
</dbReference>
<evidence type="ECO:0000313" key="1">
    <source>
        <dbReference type="EMBL" id="KAF2194826.1"/>
    </source>
</evidence>
<dbReference type="AlphaFoldDB" id="A0A6A6EY29"/>